<proteinExistence type="predicted"/>
<evidence type="ECO:0000256" key="5">
    <source>
        <dbReference type="ARBA" id="ARBA00022741"/>
    </source>
</evidence>
<organism evidence="10 12">
    <name type="scientific">Candidatus Planktophila versatilis</name>
    <dbReference type="NCBI Taxonomy" id="1884905"/>
    <lineage>
        <taxon>Bacteria</taxon>
        <taxon>Bacillati</taxon>
        <taxon>Actinomycetota</taxon>
        <taxon>Actinomycetes</taxon>
        <taxon>Candidatus Nanopelagicales</taxon>
        <taxon>Candidatus Nanopelagicaceae</taxon>
        <taxon>Candidatus Planktophila</taxon>
    </lineage>
</organism>
<keyword evidence="5" id="KW-0547">Nucleotide-binding</keyword>
<dbReference type="SUPFAM" id="SSF55874">
    <property type="entry name" value="ATPase domain of HSP90 chaperone/DNA topoisomerase II/histidine kinase"/>
    <property type="match status" value="1"/>
</dbReference>
<dbReference type="InterPro" id="IPR003594">
    <property type="entry name" value="HATPase_dom"/>
</dbReference>
<dbReference type="Gene3D" id="3.30.450.20">
    <property type="entry name" value="PAS domain"/>
    <property type="match status" value="1"/>
</dbReference>
<evidence type="ECO:0000313" key="11">
    <source>
        <dbReference type="Proteomes" id="UP000217177"/>
    </source>
</evidence>
<evidence type="ECO:0000256" key="7">
    <source>
        <dbReference type="ARBA" id="ARBA00022840"/>
    </source>
</evidence>
<dbReference type="PANTHER" id="PTHR41523:SF8">
    <property type="entry name" value="ETHYLENE RESPONSE SENSOR PROTEIN"/>
    <property type="match status" value="1"/>
</dbReference>
<feature type="domain" description="Histidine kinase/HSP90-like ATPase" evidence="8">
    <location>
        <begin position="393"/>
        <end position="491"/>
    </location>
</feature>
<name>A0AAC9YVZ8_9ACTN</name>
<evidence type="ECO:0000313" key="9">
    <source>
        <dbReference type="EMBL" id="ASY17531.1"/>
    </source>
</evidence>
<keyword evidence="6 10" id="KW-0418">Kinase</keyword>
<dbReference type="AlphaFoldDB" id="A0AAC9YVZ8"/>
<dbReference type="Proteomes" id="UP000217194">
    <property type="component" value="Chromosome"/>
</dbReference>
<dbReference type="InterPro" id="IPR022066">
    <property type="entry name" value="PdtaS_GAF"/>
</dbReference>
<reference evidence="11 12" key="1">
    <citation type="submission" date="2016-07" db="EMBL/GenBank/DDBJ databases">
        <title>High microdiversification within the ubiquitous acI lineage of Actinobacteria.</title>
        <authorList>
            <person name="Neuenschwander S.M."/>
            <person name="Salcher M."/>
            <person name="Ghai R."/>
            <person name="Pernthaler J."/>
        </authorList>
    </citation>
    <scope>NUCLEOTIDE SEQUENCE [LARGE SCALE GENOMIC DNA]</scope>
    <source>
        <strain evidence="9">MMS-IA-79</strain>
        <strain evidence="10">MMS-IIB-76</strain>
    </source>
</reference>
<dbReference type="SMART" id="SM00387">
    <property type="entry name" value="HATPase_c"/>
    <property type="match status" value="1"/>
</dbReference>
<evidence type="ECO:0000256" key="1">
    <source>
        <dbReference type="ARBA" id="ARBA00000085"/>
    </source>
</evidence>
<evidence type="ECO:0000313" key="12">
    <source>
        <dbReference type="Proteomes" id="UP000217194"/>
    </source>
</evidence>
<dbReference type="Proteomes" id="UP000217177">
    <property type="component" value="Chromosome"/>
</dbReference>
<keyword evidence="3" id="KW-0597">Phosphoprotein</keyword>
<evidence type="ECO:0000256" key="2">
    <source>
        <dbReference type="ARBA" id="ARBA00012438"/>
    </source>
</evidence>
<dbReference type="PANTHER" id="PTHR41523">
    <property type="entry name" value="TWO-COMPONENT SYSTEM SENSOR PROTEIN"/>
    <property type="match status" value="1"/>
</dbReference>
<evidence type="ECO:0000313" key="10">
    <source>
        <dbReference type="EMBL" id="ASY22867.1"/>
    </source>
</evidence>
<evidence type="ECO:0000256" key="3">
    <source>
        <dbReference type="ARBA" id="ARBA00022553"/>
    </source>
</evidence>
<protein>
    <recommendedName>
        <fullName evidence="2">histidine kinase</fullName>
        <ecNumber evidence="2">2.7.13.3</ecNumber>
    </recommendedName>
</protein>
<evidence type="ECO:0000256" key="4">
    <source>
        <dbReference type="ARBA" id="ARBA00022679"/>
    </source>
</evidence>
<dbReference type="Pfam" id="PF07568">
    <property type="entry name" value="HisKA_2"/>
    <property type="match status" value="1"/>
</dbReference>
<keyword evidence="7" id="KW-0067">ATP-binding</keyword>
<dbReference type="RefSeq" id="WP_095675084.1">
    <property type="nucleotide sequence ID" value="NZ_CP016774.1"/>
</dbReference>
<dbReference type="EMBL" id="CP016774">
    <property type="protein sequence ID" value="ASY17531.1"/>
    <property type="molecule type" value="Genomic_DNA"/>
</dbReference>
<dbReference type="InterPro" id="IPR038424">
    <property type="entry name" value="H_kinase_PdtaS_GAF_sf"/>
</dbReference>
<dbReference type="Gene3D" id="3.30.450.280">
    <property type="entry name" value="GAF domain"/>
    <property type="match status" value="1"/>
</dbReference>
<sequence>MASIEEFVKERSPLTDIHIHRLRELIADWQLLSDLSFADLILWVPLRKDFKSWPTGYVAVAHIRPTTAATLFPLDVIGDEITHGQRKYIDQALASAEIVRDTEPEPMGEFSVKEETIPVLVDGLVVAVISRHRNAELMRQPSRLELNYREIAHNLYRMITEGSFPYPDAGSLFDPAPRVGDGLIRLDVNGVVSYASPNAQSAFSRLGWVKEVEGIELGTLAQSLAQHSADAQEESIAGALTGKSLKRVEVENAGGTISFTVLPLIQGENRIGAIVLLNNVTEIRRRERELVTKDVTIREIHHRVKNNLQTVSALLRLQARRINDPNASAALNEAVRRIASIALVHETLSNTPDASVGFDQVLDSLVTHALELSPRMNELRIERTGTFGSLDPRIATPLALVITELIHNALEHGLAEEGSVLGIHVDSGNSDIQVIISDDGVGLPEGFNIAESPNLGLQIVRTLTENELSGTLSLVSDHVQTKAILVFPNTK</sequence>
<keyword evidence="11" id="KW-1185">Reference proteome</keyword>
<dbReference type="GO" id="GO:0005524">
    <property type="term" value="F:ATP binding"/>
    <property type="evidence" value="ECO:0007669"/>
    <property type="project" value="UniProtKB-KW"/>
</dbReference>
<dbReference type="InterPro" id="IPR036890">
    <property type="entry name" value="HATPase_C_sf"/>
</dbReference>
<dbReference type="InterPro" id="IPR011495">
    <property type="entry name" value="Sig_transdc_His_kin_sub2_dim/P"/>
</dbReference>
<dbReference type="Pfam" id="PF02518">
    <property type="entry name" value="HATPase_c"/>
    <property type="match status" value="1"/>
</dbReference>
<evidence type="ECO:0000256" key="6">
    <source>
        <dbReference type="ARBA" id="ARBA00022777"/>
    </source>
</evidence>
<gene>
    <name evidence="9" type="ORF">A1sIA79_04815</name>
    <name evidence="10" type="ORF">A1sIIB76_04795</name>
</gene>
<comment type="catalytic activity">
    <reaction evidence="1">
        <text>ATP + protein L-histidine = ADP + protein N-phospho-L-histidine.</text>
        <dbReference type="EC" id="2.7.13.3"/>
    </reaction>
</comment>
<keyword evidence="4" id="KW-0808">Transferase</keyword>
<dbReference type="EMBL" id="CP016778">
    <property type="protein sequence ID" value="ASY22867.1"/>
    <property type="molecule type" value="Genomic_DNA"/>
</dbReference>
<dbReference type="Pfam" id="PF12282">
    <property type="entry name" value="GAF_PdtaS"/>
    <property type="match status" value="1"/>
</dbReference>
<dbReference type="KEGG" id="pvs:A1sIA79_04815"/>
<dbReference type="GO" id="GO:0004673">
    <property type="term" value="F:protein histidine kinase activity"/>
    <property type="evidence" value="ECO:0007669"/>
    <property type="project" value="UniProtKB-EC"/>
</dbReference>
<accession>A0AAC9YVZ8</accession>
<dbReference type="Gene3D" id="3.30.565.10">
    <property type="entry name" value="Histidine kinase-like ATPase, C-terminal domain"/>
    <property type="match status" value="1"/>
</dbReference>
<evidence type="ECO:0000259" key="8">
    <source>
        <dbReference type="SMART" id="SM00387"/>
    </source>
</evidence>
<dbReference type="EC" id="2.7.13.3" evidence="2"/>